<protein>
    <recommendedName>
        <fullName evidence="3">NERD domain-containing protein</fullName>
    </recommendedName>
</protein>
<geneLocation type="plasmid" evidence="2">
    <name>prccge525a</name>
</geneLocation>
<name>A0A387G1A2_9HYPH</name>
<evidence type="ECO:0000313" key="1">
    <source>
        <dbReference type="EMBL" id="AYG64333.1"/>
    </source>
</evidence>
<keyword evidence="1" id="KW-0614">Plasmid</keyword>
<dbReference type="OrthoDB" id="494216at2"/>
<organism evidence="1 2">
    <name type="scientific">Rhizobium jaguaris</name>
    <dbReference type="NCBI Taxonomy" id="1312183"/>
    <lineage>
        <taxon>Bacteria</taxon>
        <taxon>Pseudomonadati</taxon>
        <taxon>Pseudomonadota</taxon>
        <taxon>Alphaproteobacteria</taxon>
        <taxon>Hyphomicrobiales</taxon>
        <taxon>Rhizobiaceae</taxon>
        <taxon>Rhizobium/Agrobacterium group</taxon>
        <taxon>Rhizobium</taxon>
    </lineage>
</organism>
<dbReference type="AlphaFoldDB" id="A0A387G1A2"/>
<sequence length="694" mass="77402">MSVVISTTAFDDFMSSTIGEFHDDAVMKPLDHEEIYVRIRRVLSCPEGMDWEALHYFWNVLQIAVHLGRAPPERWQLLAIVRDACSGERNIAPFSNRKAWTEALGHASRLMARAMYRLSTNSRQGIVAGSLLFFEQLGFEVELDGRGARLSSKSFRHICRKIEKHVAAAGGLNTANLLLQGMQGTGRSIDGSLSSARTPAQVYEVSQAGTPFHYIYNVALKHLGSQTRTGNPTAEILKAELHARHLAAALDLEPHSIFENTSLPTRFLEKVLRETVLYDELFSFAQWQPKAGLKIVGMFFNALERVGCDFPRASPSEWRMFTTRLLELAEESQLRQFSAVFFASGSADLARLTPLLELLSIPASRINREYDGPADTNKRMDAAFPLIAMGSNEFLLQPKSIAVRALVDRLLELMRKDEKRKAGKFGAATDLSKLENKFGSALELLTADVLRDIGMTVTHEGAKYHGKSRGHRLEIDIVAEDESHIYLFECKKKVLTNSARQGDSLAVLSDLTESFLKMQGQLARHEAKLRSDGKIVFEDGRSLELNGRQVEKFAISLFDHGALQARGTIIPLFARLFGSRVSTQKPVADAVTAKINKQLAVLAQSVDAICVAQQDQDRQDALHDFAMSTWWMSIDQLHYLCRSGVGVSESLKDLRHLESRTGDIVWDAKRVTLMGPVARAMLDGARTMNKRAML</sequence>
<accession>A0A387G1A2</accession>
<dbReference type="InterPro" id="IPR011335">
    <property type="entry name" value="Restrct_endonuc-II-like"/>
</dbReference>
<reference evidence="1 2" key="1">
    <citation type="submission" date="2018-10" db="EMBL/GenBank/DDBJ databases">
        <title>Rhizobium etli, R. leguminosarum and a new Rhizobium genospecies from Phaseolus dumosus.</title>
        <authorList>
            <person name="Ramirez-Puebla S.T."/>
            <person name="Rogel-Hernandez M.A."/>
            <person name="Guerrero G."/>
            <person name="Ormeno-Orrillo E."/>
            <person name="Martinez-Romero J.C."/>
            <person name="Negrete-Yankelevich S."/>
            <person name="Martinez-Romero E."/>
        </authorList>
    </citation>
    <scope>NUCLEOTIDE SEQUENCE [LARGE SCALE GENOMIC DNA]</scope>
    <source>
        <strain evidence="1 2">CCGE525</strain>
        <plasmid evidence="2">prccge525a</plasmid>
    </source>
</reference>
<evidence type="ECO:0008006" key="3">
    <source>
        <dbReference type="Google" id="ProtNLM"/>
    </source>
</evidence>
<dbReference type="RefSeq" id="WP_120709225.1">
    <property type="nucleotide sequence ID" value="NZ_CP032697.1"/>
</dbReference>
<evidence type="ECO:0000313" key="2">
    <source>
        <dbReference type="Proteomes" id="UP000282195"/>
    </source>
</evidence>
<dbReference type="SUPFAM" id="SSF52980">
    <property type="entry name" value="Restriction endonuclease-like"/>
    <property type="match status" value="1"/>
</dbReference>
<dbReference type="EMBL" id="CP032697">
    <property type="protein sequence ID" value="AYG64333.1"/>
    <property type="molecule type" value="Genomic_DNA"/>
</dbReference>
<dbReference type="KEGG" id="rjg:CCGE525_36890"/>
<gene>
    <name evidence="1" type="ORF">CCGE525_36890</name>
</gene>
<dbReference type="Proteomes" id="UP000282195">
    <property type="component" value="Plasmid pRCCGE525a"/>
</dbReference>
<proteinExistence type="predicted"/>
<keyword evidence="2" id="KW-1185">Reference proteome</keyword>